<dbReference type="InterPro" id="IPR044742">
    <property type="entry name" value="DEAD/DEAH_RhlB"/>
</dbReference>
<keyword evidence="2 8" id="KW-0547">Nucleotide-binding</keyword>
<keyword evidence="5 8" id="KW-0067">ATP-binding</keyword>
<dbReference type="InterPro" id="IPR000629">
    <property type="entry name" value="RNA-helicase_DEAD-box_CS"/>
</dbReference>
<dbReference type="Gene3D" id="3.40.50.300">
    <property type="entry name" value="P-loop containing nucleotide triphosphate hydrolases"/>
    <property type="match status" value="2"/>
</dbReference>
<keyword evidence="15" id="KW-1185">Reference proteome</keyword>
<dbReference type="PROSITE" id="PS00039">
    <property type="entry name" value="DEAD_ATP_HELICASE"/>
    <property type="match status" value="1"/>
</dbReference>
<dbReference type="InterPro" id="IPR027417">
    <property type="entry name" value="P-loop_NTPase"/>
</dbReference>
<keyword evidence="1 8" id="KW-0963">Cytoplasm</keyword>
<gene>
    <name evidence="8" type="primary">cshA</name>
    <name evidence="14" type="ORF">H9649_05000</name>
</gene>
<dbReference type="GO" id="GO:0004386">
    <property type="term" value="F:helicase activity"/>
    <property type="evidence" value="ECO:0007669"/>
    <property type="project" value="UniProtKB-KW"/>
</dbReference>
<comment type="similarity">
    <text evidence="8">Belongs to the DEAD box helicase family. CshA subfamily.</text>
</comment>
<proteinExistence type="inferred from homology"/>
<dbReference type="HAMAP" id="MF_01493">
    <property type="entry name" value="DEAD_helicase_CshA"/>
    <property type="match status" value="1"/>
</dbReference>
<evidence type="ECO:0000256" key="7">
    <source>
        <dbReference type="ARBA" id="ARBA00023016"/>
    </source>
</evidence>
<keyword evidence="7 8" id="KW-0346">Stress response</keyword>
<comment type="subcellular location">
    <subcellularLocation>
        <location evidence="8">Cytoplasm</location>
    </subcellularLocation>
</comment>
<evidence type="ECO:0000256" key="5">
    <source>
        <dbReference type="ARBA" id="ARBA00022840"/>
    </source>
</evidence>
<keyword evidence="6 8" id="KW-0694">RNA-binding</keyword>
<dbReference type="Pfam" id="PF00271">
    <property type="entry name" value="Helicase_C"/>
    <property type="match status" value="1"/>
</dbReference>
<comment type="function">
    <text evidence="8">DEAD-box RNA helicase possibly involved in RNA degradation. Unwinds dsRNA in both 5'- and 3'-directions, has RNA-dependent ATPase activity.</text>
</comment>
<keyword evidence="4 8" id="KW-0347">Helicase</keyword>
<evidence type="ECO:0000256" key="2">
    <source>
        <dbReference type="ARBA" id="ARBA00022741"/>
    </source>
</evidence>
<dbReference type="CDD" id="cd18787">
    <property type="entry name" value="SF2_C_DEAD"/>
    <property type="match status" value="1"/>
</dbReference>
<dbReference type="SMART" id="SM00487">
    <property type="entry name" value="DEXDc"/>
    <property type="match status" value="1"/>
</dbReference>
<feature type="domain" description="Helicase ATP-binding" evidence="11">
    <location>
        <begin position="33"/>
        <end position="203"/>
    </location>
</feature>
<name>A0ABR8U7C3_9BACL</name>
<dbReference type="Proteomes" id="UP000626786">
    <property type="component" value="Unassembled WGS sequence"/>
</dbReference>
<dbReference type="InterPro" id="IPR030880">
    <property type="entry name" value="DEAD_helicase_CshA"/>
</dbReference>
<dbReference type="PANTHER" id="PTHR47963">
    <property type="entry name" value="DEAD-BOX ATP-DEPENDENT RNA HELICASE 47, MITOCHONDRIAL"/>
    <property type="match status" value="1"/>
</dbReference>
<feature type="domain" description="DEAD-box RNA helicase Q" evidence="13">
    <location>
        <begin position="2"/>
        <end position="30"/>
    </location>
</feature>
<evidence type="ECO:0000256" key="4">
    <source>
        <dbReference type="ARBA" id="ARBA00022806"/>
    </source>
</evidence>
<dbReference type="EMBL" id="JACSQN010000003">
    <property type="protein sequence ID" value="MBD7983932.1"/>
    <property type="molecule type" value="Genomic_DNA"/>
</dbReference>
<comment type="caution">
    <text evidence="14">The sequence shown here is derived from an EMBL/GenBank/DDBJ whole genome shotgun (WGS) entry which is preliminary data.</text>
</comment>
<evidence type="ECO:0000256" key="9">
    <source>
        <dbReference type="PROSITE-ProRule" id="PRU00552"/>
    </source>
</evidence>
<dbReference type="PROSITE" id="PS51192">
    <property type="entry name" value="HELICASE_ATP_BIND_1"/>
    <property type="match status" value="1"/>
</dbReference>
<evidence type="ECO:0000256" key="6">
    <source>
        <dbReference type="ARBA" id="ARBA00022884"/>
    </source>
</evidence>
<dbReference type="EC" id="3.6.4.13" evidence="8"/>
<reference evidence="14 15" key="1">
    <citation type="submission" date="2020-08" db="EMBL/GenBank/DDBJ databases">
        <title>A Genomic Blueprint of the Chicken Gut Microbiome.</title>
        <authorList>
            <person name="Gilroy R."/>
            <person name="Ravi A."/>
            <person name="Getino M."/>
            <person name="Pursley I."/>
            <person name="Horton D.L."/>
            <person name="Alikhan N.-F."/>
            <person name="Baker D."/>
            <person name="Gharbi K."/>
            <person name="Hall N."/>
            <person name="Watson M."/>
            <person name="Adriaenssens E.M."/>
            <person name="Foster-Nyarko E."/>
            <person name="Jarju S."/>
            <person name="Secka A."/>
            <person name="Antonio M."/>
            <person name="Oren A."/>
            <person name="Chaudhuri R."/>
            <person name="La Ragione R.M."/>
            <person name="Hildebrand F."/>
            <person name="Pallen M.J."/>
        </authorList>
    </citation>
    <scope>NUCLEOTIDE SEQUENCE [LARGE SCALE GENOMIC DNA]</scope>
    <source>
        <strain evidence="14 15">Sa2YVA2</strain>
    </source>
</reference>
<dbReference type="SMART" id="SM00490">
    <property type="entry name" value="HELICc"/>
    <property type="match status" value="1"/>
</dbReference>
<evidence type="ECO:0000313" key="15">
    <source>
        <dbReference type="Proteomes" id="UP000626786"/>
    </source>
</evidence>
<evidence type="ECO:0000259" key="11">
    <source>
        <dbReference type="PROSITE" id="PS51192"/>
    </source>
</evidence>
<evidence type="ECO:0000313" key="14">
    <source>
        <dbReference type="EMBL" id="MBD7983932.1"/>
    </source>
</evidence>
<dbReference type="SUPFAM" id="SSF52540">
    <property type="entry name" value="P-loop containing nucleoside triphosphate hydrolases"/>
    <property type="match status" value="1"/>
</dbReference>
<dbReference type="CDD" id="cd00268">
    <property type="entry name" value="DEADc"/>
    <property type="match status" value="1"/>
</dbReference>
<dbReference type="PROSITE" id="PS51194">
    <property type="entry name" value="HELICASE_CTER"/>
    <property type="match status" value="1"/>
</dbReference>
<feature type="compositionally biased region" description="Gly residues" evidence="10">
    <location>
        <begin position="449"/>
        <end position="478"/>
    </location>
</feature>
<feature type="domain" description="Helicase C-terminal" evidence="12">
    <location>
        <begin position="214"/>
        <end position="374"/>
    </location>
</feature>
<feature type="short sequence motif" description="Q motif" evidence="9">
    <location>
        <begin position="2"/>
        <end position="30"/>
    </location>
</feature>
<dbReference type="InterPro" id="IPR001650">
    <property type="entry name" value="Helicase_C-like"/>
</dbReference>
<feature type="region of interest" description="Disordered" evidence="10">
    <location>
        <begin position="425"/>
        <end position="505"/>
    </location>
</feature>
<evidence type="ECO:0000256" key="1">
    <source>
        <dbReference type="ARBA" id="ARBA00022490"/>
    </source>
</evidence>
<organism evidence="14 15">
    <name type="scientific">Sporosarcina quadrami</name>
    <dbReference type="NCBI Taxonomy" id="2762234"/>
    <lineage>
        <taxon>Bacteria</taxon>
        <taxon>Bacillati</taxon>
        <taxon>Bacillota</taxon>
        <taxon>Bacilli</taxon>
        <taxon>Bacillales</taxon>
        <taxon>Caryophanaceae</taxon>
        <taxon>Sporosarcina</taxon>
    </lineage>
</organism>
<dbReference type="Pfam" id="PF00270">
    <property type="entry name" value="DEAD"/>
    <property type="match status" value="1"/>
</dbReference>
<protein>
    <recommendedName>
        <fullName evidence="8">DEAD-box ATP-dependent RNA helicase CshA</fullName>
        <ecNumber evidence="8">3.6.4.13</ecNumber>
    </recommendedName>
</protein>
<dbReference type="InterPro" id="IPR011545">
    <property type="entry name" value="DEAD/DEAH_box_helicase_dom"/>
</dbReference>
<evidence type="ECO:0000259" key="12">
    <source>
        <dbReference type="PROSITE" id="PS51194"/>
    </source>
</evidence>
<evidence type="ECO:0000256" key="8">
    <source>
        <dbReference type="HAMAP-Rule" id="MF_01493"/>
    </source>
</evidence>
<accession>A0ABR8U7C3</accession>
<dbReference type="PANTHER" id="PTHR47963:SF5">
    <property type="entry name" value="DEAD-BOX ATP-DEPENDENT RNA HELICASE CSHA"/>
    <property type="match status" value="1"/>
</dbReference>
<dbReference type="RefSeq" id="WP_191693617.1">
    <property type="nucleotide sequence ID" value="NZ_JACSQN010000003.1"/>
</dbReference>
<evidence type="ECO:0000259" key="13">
    <source>
        <dbReference type="PROSITE" id="PS51195"/>
    </source>
</evidence>
<comment type="subunit">
    <text evidence="8">Oligomerizes, may be a member of the RNA degradosome.</text>
</comment>
<keyword evidence="3 8" id="KW-0378">Hydrolase</keyword>
<evidence type="ECO:0000256" key="3">
    <source>
        <dbReference type="ARBA" id="ARBA00022801"/>
    </source>
</evidence>
<feature type="compositionally biased region" description="Basic and acidic residues" evidence="10">
    <location>
        <begin position="429"/>
        <end position="439"/>
    </location>
</feature>
<comment type="catalytic activity">
    <reaction evidence="8">
        <text>ATP + H2O = ADP + phosphate + H(+)</text>
        <dbReference type="Rhea" id="RHEA:13065"/>
        <dbReference type="ChEBI" id="CHEBI:15377"/>
        <dbReference type="ChEBI" id="CHEBI:15378"/>
        <dbReference type="ChEBI" id="CHEBI:30616"/>
        <dbReference type="ChEBI" id="CHEBI:43474"/>
        <dbReference type="ChEBI" id="CHEBI:456216"/>
        <dbReference type="EC" id="3.6.4.13"/>
    </reaction>
</comment>
<feature type="compositionally biased region" description="Basic and acidic residues" evidence="10">
    <location>
        <begin position="484"/>
        <end position="505"/>
    </location>
</feature>
<dbReference type="PROSITE" id="PS51195">
    <property type="entry name" value="Q_MOTIF"/>
    <property type="match status" value="1"/>
</dbReference>
<dbReference type="InterPro" id="IPR014001">
    <property type="entry name" value="Helicase_ATP-bd"/>
</dbReference>
<evidence type="ECO:0000256" key="10">
    <source>
        <dbReference type="SAM" id="MobiDB-lite"/>
    </source>
</evidence>
<dbReference type="InterPro" id="IPR014014">
    <property type="entry name" value="RNA_helicase_DEAD_Q_motif"/>
</dbReference>
<sequence length="505" mass="55662">MTKFSELNISESTQNALSRMGFEEATPIQESTITFGMEGKDVIGQAQTGTGKTAAFGIPLIEKIDMNDTSVQALVIAPTRELAIQVSEEIYKIGYGRRARVLTVYGGQEIGRQIRALRNNPQIVVGTPGRILDHINRKTLKLDKVQTLVLDEADEMLNMGFIEDINTILAAVPAERQTLLFSATMPPAIRKIAETFMKNPEIVKIKSKEMTVENIDQYFVKSQEREKFDILSRLLNVHQPELAIIFGRTKRRVDELSHALNIRGYLAEGIHGDLTQAKRMSVLRQFKENKIDILVATDVAARGLDISGVTHVYNFDIPQDPESYVHRIGRTGRAGKSGMAITFVTPREMGYLRTVEETTKKRMNPLQPPTEDEALIGQQRVAMDQLKEIVAKNELNDYMPLAAELLQGMDAQEVVAAAIRSLTNEPDDTPIKITEERPLPSRKPQSSRSGGGYKGNRSGGGRSSGGNRGGGYGGGSGGSRRSSGSREGREGGARRDRPRGGKSER</sequence>
<dbReference type="InterPro" id="IPR050547">
    <property type="entry name" value="DEAD_box_RNA_helicases"/>
</dbReference>